<dbReference type="InterPro" id="IPR013108">
    <property type="entry name" value="Amidohydro_3"/>
</dbReference>
<gene>
    <name evidence="2" type="ORF">IC602_01465</name>
</gene>
<dbReference type="Pfam" id="PF07969">
    <property type="entry name" value="Amidohydro_3"/>
    <property type="match status" value="1"/>
</dbReference>
<organism evidence="2 3">
    <name type="scientific">Virgibacillus halodenitrificans</name>
    <name type="common">Bacillus halodenitrificans</name>
    <dbReference type="NCBI Taxonomy" id="1482"/>
    <lineage>
        <taxon>Bacteria</taxon>
        <taxon>Bacillati</taxon>
        <taxon>Bacillota</taxon>
        <taxon>Bacilli</taxon>
        <taxon>Bacillales</taxon>
        <taxon>Bacillaceae</taxon>
        <taxon>Virgibacillus</taxon>
    </lineage>
</organism>
<dbReference type="SUPFAM" id="SSF51338">
    <property type="entry name" value="Composite domain of metallo-dependent hydrolases"/>
    <property type="match status" value="1"/>
</dbReference>
<dbReference type="SUPFAM" id="SSF51556">
    <property type="entry name" value="Metallo-dependent hydrolases"/>
    <property type="match status" value="1"/>
</dbReference>
<reference evidence="2 3" key="1">
    <citation type="submission" date="2020-09" db="EMBL/GenBank/DDBJ databases">
        <title>Draft Genome Sequences of Oil-Oxidizing Bacteria Halomonas titanicae, Marinobacter lutaoensis, and Virgibacillus halodenitrificans Isolated from Highly Saline Environments.</title>
        <authorList>
            <person name="Grouzdev D.S."/>
            <person name="Sokolova D.S."/>
            <person name="Semenova E.M."/>
            <person name="Borzenkov I.A."/>
            <person name="Bidzhieva S.K."/>
            <person name="Poltaraus A.B."/>
            <person name="Nazina T.N."/>
        </authorList>
    </citation>
    <scope>NUCLEOTIDE SEQUENCE [LARGE SCALE GENOMIC DNA]</scope>
    <source>
        <strain evidence="2 3">VKM B-3472D</strain>
    </source>
</reference>
<evidence type="ECO:0000313" key="3">
    <source>
        <dbReference type="Proteomes" id="UP000621631"/>
    </source>
</evidence>
<name>A0ABR7VH52_VIRHA</name>
<protein>
    <submittedName>
        <fullName evidence="2">Amidohydrolase</fullName>
    </submittedName>
</protein>
<dbReference type="InterPro" id="IPR033932">
    <property type="entry name" value="YtcJ-like"/>
</dbReference>
<sequence>MVAKQTSNTIFINGQVITMNKEHEEASTIVVKNGTIVAVGQHDLIELWQEKDTKIVDLQRKTIMPSFIESHVHPVIYAKNIIQVDCSPRAVSTVSDILIKVKQEAASVKEGQWIRGYGWNDSQIEEGRAPTRKELDEVAPNNPVILKRTCNHVAVVNTKALELSDINEKTPNPQGGEFIKDSNGEMNGIVQEQALNLINPPPYSEEELTKGFNIAQENFLKWGITTVHEMAGTTEEMSLYQKLHHEKNLRIRVRPWLLALDIAGMKGMLSSVLNVGLRSNFGDDYLTIQGVKFLLDGAGSGGTARVYEPNVSNGKRGIIYYDIDQYAPYVEQSIKAGLRTAVHAIGDEAIELALKGYERVGESVDITNMRNRIEHCGLPTEEQLKRMKKLELVAASSVGFIYHVGDNYLYHYGKERMKRLYPHKSFKDYGIIAPANSDLPVVSGNPFQGMYGAVTRKTHQGTILDDEQGISVFDALKAYTVDAAYSSFEEDKLGVIKKGAKADLIVISDNPLKVDVETLKDIYVEQTYVDGLLVWDKE</sequence>
<dbReference type="InterPro" id="IPR011059">
    <property type="entry name" value="Metal-dep_hydrolase_composite"/>
</dbReference>
<keyword evidence="3" id="KW-1185">Reference proteome</keyword>
<feature type="domain" description="Amidohydrolase 3" evidence="1">
    <location>
        <begin position="54"/>
        <end position="533"/>
    </location>
</feature>
<dbReference type="Gene3D" id="3.10.310.70">
    <property type="match status" value="1"/>
</dbReference>
<dbReference type="Proteomes" id="UP000621631">
    <property type="component" value="Unassembled WGS sequence"/>
</dbReference>
<proteinExistence type="predicted"/>
<dbReference type="Gene3D" id="2.30.40.10">
    <property type="entry name" value="Urease, subunit C, domain 1"/>
    <property type="match status" value="1"/>
</dbReference>
<dbReference type="InterPro" id="IPR032466">
    <property type="entry name" value="Metal_Hydrolase"/>
</dbReference>
<dbReference type="PANTHER" id="PTHR22642">
    <property type="entry name" value="IMIDAZOLONEPROPIONASE"/>
    <property type="match status" value="1"/>
</dbReference>
<evidence type="ECO:0000259" key="1">
    <source>
        <dbReference type="Pfam" id="PF07969"/>
    </source>
</evidence>
<dbReference type="EMBL" id="JACWEZ010000001">
    <property type="protein sequence ID" value="MBD1221278.1"/>
    <property type="molecule type" value="Genomic_DNA"/>
</dbReference>
<comment type="caution">
    <text evidence="2">The sequence shown here is derived from an EMBL/GenBank/DDBJ whole genome shotgun (WGS) entry which is preliminary data.</text>
</comment>
<dbReference type="RefSeq" id="WP_121616401.1">
    <property type="nucleotide sequence ID" value="NZ_CP033049.1"/>
</dbReference>
<dbReference type="PANTHER" id="PTHR22642:SF2">
    <property type="entry name" value="PROTEIN LONG AFTER FAR-RED 3"/>
    <property type="match status" value="1"/>
</dbReference>
<dbReference type="CDD" id="cd01300">
    <property type="entry name" value="YtcJ_like"/>
    <property type="match status" value="1"/>
</dbReference>
<dbReference type="Gene3D" id="3.20.20.140">
    <property type="entry name" value="Metal-dependent hydrolases"/>
    <property type="match status" value="1"/>
</dbReference>
<evidence type="ECO:0000313" key="2">
    <source>
        <dbReference type="EMBL" id="MBD1221278.1"/>
    </source>
</evidence>
<accession>A0ABR7VH52</accession>